<accession>A0A7L3P2P0</accession>
<feature type="non-terminal residue" evidence="5">
    <location>
        <position position="1"/>
    </location>
</feature>
<dbReference type="GO" id="GO:0006897">
    <property type="term" value="P:endocytosis"/>
    <property type="evidence" value="ECO:0007669"/>
    <property type="project" value="TreeGrafter"/>
</dbReference>
<dbReference type="FunFam" id="1.25.10.10:FF:000262">
    <property type="entry name" value="HEAT repeat-containing protein 5B"/>
    <property type="match status" value="1"/>
</dbReference>
<dbReference type="GO" id="GO:0016020">
    <property type="term" value="C:membrane"/>
    <property type="evidence" value="ECO:0007669"/>
    <property type="project" value="TreeGrafter"/>
</dbReference>
<dbReference type="PANTHER" id="PTHR21663:SF1">
    <property type="entry name" value="HEAT REPEAT-CONTAINING PROTEIN 5A"/>
    <property type="match status" value="1"/>
</dbReference>
<keyword evidence="2" id="KW-0677">Repeat</keyword>
<evidence type="ECO:0000256" key="4">
    <source>
        <dbReference type="SAM" id="MobiDB-lite"/>
    </source>
</evidence>
<dbReference type="GO" id="GO:0030139">
    <property type="term" value="C:endocytic vesicle"/>
    <property type="evidence" value="ECO:0007669"/>
    <property type="project" value="TreeGrafter"/>
</dbReference>
<comment type="similarity">
    <text evidence="1">Belongs to the HEATR5 family.</text>
</comment>
<feature type="region of interest" description="Disordered" evidence="4">
    <location>
        <begin position="1659"/>
        <end position="1681"/>
    </location>
</feature>
<evidence type="ECO:0000313" key="5">
    <source>
        <dbReference type="EMBL" id="NXU85584.1"/>
    </source>
</evidence>
<keyword evidence="6" id="KW-1185">Reference proteome</keyword>
<feature type="region of interest" description="Disordered" evidence="4">
    <location>
        <begin position="1538"/>
        <end position="1557"/>
    </location>
</feature>
<dbReference type="Pfam" id="PF25468">
    <property type="entry name" value="HEAT_HEATR5A"/>
    <property type="match status" value="1"/>
</dbReference>
<dbReference type="Gene3D" id="1.25.10.10">
    <property type="entry name" value="Leucine-rich Repeat Variant"/>
    <property type="match status" value="3"/>
</dbReference>
<protein>
    <recommendedName>
        <fullName evidence="3">HEAT repeat-containing protein 5A</fullName>
    </recommendedName>
</protein>
<dbReference type="GO" id="GO:0042147">
    <property type="term" value="P:retrograde transport, endosome to Golgi"/>
    <property type="evidence" value="ECO:0007669"/>
    <property type="project" value="TreeGrafter"/>
</dbReference>
<dbReference type="PANTHER" id="PTHR21663">
    <property type="entry name" value="HYPOTHETICAL HEAT DOMAIN-CONTAINING"/>
    <property type="match status" value="1"/>
</dbReference>
<dbReference type="InterPro" id="IPR040108">
    <property type="entry name" value="Laa1/Sip1/HEATR5"/>
</dbReference>
<dbReference type="SUPFAM" id="SSF48371">
    <property type="entry name" value="ARM repeat"/>
    <property type="match status" value="3"/>
</dbReference>
<feature type="non-terminal residue" evidence="5">
    <location>
        <position position="2048"/>
    </location>
</feature>
<dbReference type="FunFam" id="1.25.10.10:FF:000098">
    <property type="entry name" value="HEAT repeat-containing protein 5A isoform X2"/>
    <property type="match status" value="1"/>
</dbReference>
<dbReference type="InterPro" id="IPR011989">
    <property type="entry name" value="ARM-like"/>
</dbReference>
<comment type="caution">
    <text evidence="5">The sequence shown here is derived from an EMBL/GenBank/DDBJ whole genome shotgun (WGS) entry which is preliminary data.</text>
</comment>
<dbReference type="GO" id="GO:0005794">
    <property type="term" value="C:Golgi apparatus"/>
    <property type="evidence" value="ECO:0007669"/>
    <property type="project" value="TreeGrafter"/>
</dbReference>
<dbReference type="InterPro" id="IPR016024">
    <property type="entry name" value="ARM-type_fold"/>
</dbReference>
<evidence type="ECO:0000313" key="6">
    <source>
        <dbReference type="Proteomes" id="UP000551443"/>
    </source>
</evidence>
<gene>
    <name evidence="5" type="primary">Heatr5a</name>
    <name evidence="5" type="ORF">XIPELE_R07685</name>
</gene>
<dbReference type="Pfam" id="PF20210">
    <property type="entry name" value="Laa1_Sip1_HTR5"/>
    <property type="match status" value="1"/>
</dbReference>
<feature type="compositionally biased region" description="Polar residues" evidence="4">
    <location>
        <begin position="1538"/>
        <end position="1552"/>
    </location>
</feature>
<proteinExistence type="inferred from homology"/>
<evidence type="ECO:0000256" key="3">
    <source>
        <dbReference type="ARBA" id="ARBA00070811"/>
    </source>
</evidence>
<evidence type="ECO:0000256" key="1">
    <source>
        <dbReference type="ARBA" id="ARBA00008304"/>
    </source>
</evidence>
<reference evidence="5 6" key="1">
    <citation type="submission" date="2019-09" db="EMBL/GenBank/DDBJ databases">
        <title>Bird 10,000 Genomes (B10K) Project - Family phase.</title>
        <authorList>
            <person name="Zhang G."/>
        </authorList>
    </citation>
    <scope>NUCLEOTIDE SEQUENCE [LARGE SCALE GENOMIC DNA]</scope>
    <source>
        <strain evidence="5">OUT-0059</strain>
        <tissue evidence="5">Muscle</tissue>
    </source>
</reference>
<sequence>MELAHSLLLNEEAYNQLGEFQKAEFIFEWLQFLEKLLPVTSRADIRENQKKLVEQLTSLLNKSPGPPTRRLLAKNLAVIYSTGDTFSVYQTIDKCNELIRSKDDSPSYLPTKLAAVVCLGYLYKKLGRILGNSFTDTVGNVLKAMKNAESQGRYEIMLSLQNILNGLGAAAIPCHRDIYKAARSCLTDRSMAVRCAAAKCLLELQDEAVFMWTTDLDSVVTLCFKSFEGSNYDVRLAVSKLLGTVLARALTSKQTTVSAKHNLRRISLEEVMELLGTGFLRGSCGFLRASGDMLKGTSSVSRDVRVGITQAYVVFVSTLGAQWLERNFSAFLSHVLELVSQSHPKAVQSPVDAISCRRCVSFILRATVGGLLGEKAQIAAAKEICQAIWKLKKVVDAAMSDSNLETRLNTTDVTASQHVLVCALQELGSLIQGLGTTAAPLLQDSSTGVLEAVISIILHPSISVRLTAAWCLRCIAVALPSYVSLLLDRCIERLSTFKSSPEAVTGYSFAVAALLGAVKHCPLGIPHGKGKAIMTVAEDLLCSASQNSRISLQRTQAGWLLIAALMTLGSPAVVQHHLSRMLLLWKCIFPSSSKDLETEKSRGDSFTWQVTLEGRAGALCAIKSFVSHCGGLLTDEVVRRLLPPLPSAVDLLTQLSSIYKSYGNSLKTPSTVYRHKLYELLAVLPPKTYEGTFSAVLKELVTDLTVSDSQIDASTFLLPPLCHENDLVLLGPLLQETDHRFIEEQLLLGSSIAGGSLEYDPYSIYEKVGKGDSVPKPLPPALSVITAATRLFGVMFSHIAESHRLQVLEQLLSAIKQTKGSRQQIVQLHVVAAFSTSLKHLAYCKGSLGSEEVRRSALALVMGALESNSPLLRCAAAECLARLAQVVSDSAFTAGLAQVSFDKLKSARDVVSRTGHSLALGCLYRYLGGIGSTQHLNACVGILYTLSQDSTSPDVQAWALHSLSLIVDLAGPLYHVHMEPTLSLVLMLLLTVPPAYAEVHQSLGRCLNTLITTLGPELQGSSTTVSALRTSCLLGCAVMQDNLDCLVQAQAISCLQQLHMFAPRHVNLSNLVSCLCMNLCSSYLLLRRAVVACLRQLVQREAAEVSEYAVALVKESREDFTPVDVNIREIGLEGALLGLLDKELDQRLCQDIKETLTHMLTSMAVEKLSFWLKLCKDVLATSADFNTIASVDTTQEEETAKVDDASVLTCDSDDTFHPFRNPRWSTRVFAAECVCKIISQCENAGSAHFDITLAQERKQRDSRDDFLVLHLADLVRMAFMAATDHSDQLRLSGLQTLQIVVRKFAAVPEPEFPGHVILEQYQANVGAALRPAFAPETPPDVTAKACQASVCSAWIASGVVSDLNDLRRVHQLLVSSLVKVQAGKEAQNQQYNESTLTMEILAVLKAWAEVYIVAVEKQKNQSDAHNHCLKIANSAEESYRDGTFSASGLLDLVQADLGTLSKLWLAALQDFALLTLPSEYASQLPAEGGTFYTAETIENARPHYYNSWALILYATALWLTSTGFIIADPDEGVTNLSRPVTPTTMCQDSSTRPLVKSPEDVNTDRFHLILGISVEFLCSPRSDAAMEDIIACLHALKALFDVPWPRSKIGGDQELGVELLNVLHRLILTRESPDIQLAALEVVHLILFAAQEHVKEKRRSAEVDDGAAEKETLPEFGEGKDTGGLVPGKSLVFATLELCVCILVRQLPQLNPKLTCSPAVQPGKHLLLSEDGSRLVAAALVILSDVPAICSPEGSVSVLPTILYLITGVLKETAVKLRDGQLPLVVAASLQALKGLLSSPMARAEKSRTAWTDLLRSALVTVLDCWDQELQELDEVSLLTAITVFVMSTTPEVTTVECLQERCIEKFKVMLDSKDPLVQYKCYQLLHSIFQHPNKTVSYPYIHSLAPSIVGKLQETEKAKPENAAELQVIQEGIKVVTALTATAEEEHRAHLVACFLPILISFLLDENALVSATNSAKNLHEFALQNLMQIGPQYSSVFKKLMASSPTMKARLESAVKGNQESIKVKTAKHAKNPGKSSSIQLKTNFL</sequence>
<evidence type="ECO:0000256" key="2">
    <source>
        <dbReference type="ARBA" id="ARBA00022737"/>
    </source>
</evidence>
<dbReference type="EMBL" id="VZUH01001393">
    <property type="protein sequence ID" value="NXU85584.1"/>
    <property type="molecule type" value="Genomic_DNA"/>
</dbReference>
<dbReference type="GO" id="GO:0008104">
    <property type="term" value="P:intracellular protein localization"/>
    <property type="evidence" value="ECO:0007669"/>
    <property type="project" value="TreeGrafter"/>
</dbReference>
<organism evidence="5 6">
    <name type="scientific">Xiphorhynchus elegans</name>
    <name type="common">elegant woodcreeper</name>
    <dbReference type="NCBI Taxonomy" id="269412"/>
    <lineage>
        <taxon>Eukaryota</taxon>
        <taxon>Metazoa</taxon>
        <taxon>Chordata</taxon>
        <taxon>Craniata</taxon>
        <taxon>Vertebrata</taxon>
        <taxon>Euteleostomi</taxon>
        <taxon>Archelosauria</taxon>
        <taxon>Archosauria</taxon>
        <taxon>Dinosauria</taxon>
        <taxon>Saurischia</taxon>
        <taxon>Theropoda</taxon>
        <taxon>Coelurosauria</taxon>
        <taxon>Aves</taxon>
        <taxon>Neognathae</taxon>
        <taxon>Neoaves</taxon>
        <taxon>Telluraves</taxon>
        <taxon>Australaves</taxon>
        <taxon>Passeriformes</taxon>
        <taxon>Dendrocolaptidae</taxon>
        <taxon>Xiphorhynchus</taxon>
    </lineage>
</organism>
<dbReference type="InterPro" id="IPR046837">
    <property type="entry name" value="Laa1/Sip1/HEATR5-like_HEAT"/>
</dbReference>
<name>A0A7L3P2P0_9DEND</name>
<dbReference type="Proteomes" id="UP000551443">
    <property type="component" value="Unassembled WGS sequence"/>
</dbReference>
<dbReference type="GO" id="GO:0005829">
    <property type="term" value="C:cytosol"/>
    <property type="evidence" value="ECO:0007669"/>
    <property type="project" value="GOC"/>
</dbReference>